<comment type="caution">
    <text evidence="1">The sequence shown here is derived from an EMBL/GenBank/DDBJ whole genome shotgun (WGS) entry which is preliminary data.</text>
</comment>
<protein>
    <submittedName>
        <fullName evidence="1">Uncharacterized protein</fullName>
    </submittedName>
</protein>
<reference evidence="1" key="2">
    <citation type="submission" date="2020-11" db="EMBL/GenBank/DDBJ databases">
        <authorList>
            <person name="McCartney M.A."/>
            <person name="Auch B."/>
            <person name="Kono T."/>
            <person name="Mallez S."/>
            <person name="Becker A."/>
            <person name="Gohl D.M."/>
            <person name="Silverstein K.A.T."/>
            <person name="Koren S."/>
            <person name="Bechman K.B."/>
            <person name="Herman A."/>
            <person name="Abrahante J.E."/>
            <person name="Garbe J."/>
        </authorList>
    </citation>
    <scope>NUCLEOTIDE SEQUENCE</scope>
    <source>
        <strain evidence="1">Duluth1</strain>
        <tissue evidence="1">Whole animal</tissue>
    </source>
</reference>
<accession>A0A9D4N896</accession>
<evidence type="ECO:0000313" key="1">
    <source>
        <dbReference type="EMBL" id="KAH3889646.1"/>
    </source>
</evidence>
<gene>
    <name evidence="1" type="ORF">DPMN_013706</name>
</gene>
<dbReference type="AlphaFoldDB" id="A0A9D4N896"/>
<name>A0A9D4N896_DREPO</name>
<reference evidence="1" key="1">
    <citation type="journal article" date="2019" name="bioRxiv">
        <title>The Genome of the Zebra Mussel, Dreissena polymorpha: A Resource for Invasive Species Research.</title>
        <authorList>
            <person name="McCartney M.A."/>
            <person name="Auch B."/>
            <person name="Kono T."/>
            <person name="Mallez S."/>
            <person name="Zhang Y."/>
            <person name="Obille A."/>
            <person name="Becker A."/>
            <person name="Abrahante J.E."/>
            <person name="Garbe J."/>
            <person name="Badalamenti J.P."/>
            <person name="Herman A."/>
            <person name="Mangelson H."/>
            <person name="Liachko I."/>
            <person name="Sullivan S."/>
            <person name="Sone E.D."/>
            <person name="Koren S."/>
            <person name="Silverstein K.A.T."/>
            <person name="Beckman K.B."/>
            <person name="Gohl D.M."/>
        </authorList>
    </citation>
    <scope>NUCLEOTIDE SEQUENCE</scope>
    <source>
        <strain evidence="1">Duluth1</strain>
        <tissue evidence="1">Whole animal</tissue>
    </source>
</reference>
<sequence length="52" mass="6154">MRYVMILNVILYICTKHTATDSLLTCWVKTLQFFFSICTPAQKAGIRNRQWE</sequence>
<organism evidence="1 2">
    <name type="scientific">Dreissena polymorpha</name>
    <name type="common">Zebra mussel</name>
    <name type="synonym">Mytilus polymorpha</name>
    <dbReference type="NCBI Taxonomy" id="45954"/>
    <lineage>
        <taxon>Eukaryota</taxon>
        <taxon>Metazoa</taxon>
        <taxon>Spiralia</taxon>
        <taxon>Lophotrochozoa</taxon>
        <taxon>Mollusca</taxon>
        <taxon>Bivalvia</taxon>
        <taxon>Autobranchia</taxon>
        <taxon>Heteroconchia</taxon>
        <taxon>Euheterodonta</taxon>
        <taxon>Imparidentia</taxon>
        <taxon>Neoheterodontei</taxon>
        <taxon>Myida</taxon>
        <taxon>Dreissenoidea</taxon>
        <taxon>Dreissenidae</taxon>
        <taxon>Dreissena</taxon>
    </lineage>
</organism>
<dbReference type="Proteomes" id="UP000828390">
    <property type="component" value="Unassembled WGS sequence"/>
</dbReference>
<evidence type="ECO:0000313" key="2">
    <source>
        <dbReference type="Proteomes" id="UP000828390"/>
    </source>
</evidence>
<keyword evidence="2" id="KW-1185">Reference proteome</keyword>
<dbReference type="EMBL" id="JAIWYP010000001">
    <property type="protein sequence ID" value="KAH3889646.1"/>
    <property type="molecule type" value="Genomic_DNA"/>
</dbReference>
<proteinExistence type="predicted"/>